<feature type="compositionally biased region" description="Low complexity" evidence="3">
    <location>
        <begin position="48"/>
        <end position="89"/>
    </location>
</feature>
<keyword evidence="4" id="KW-0472">Membrane</keyword>
<dbReference type="GO" id="GO:0008046">
    <property type="term" value="F:axon guidance receptor activity"/>
    <property type="evidence" value="ECO:0007669"/>
    <property type="project" value="TreeGrafter"/>
</dbReference>
<keyword evidence="2" id="KW-0393">Immunoglobulin domain</keyword>
<dbReference type="InterPro" id="IPR003599">
    <property type="entry name" value="Ig_sub"/>
</dbReference>
<dbReference type="AlphaFoldDB" id="A0A1I8M2C2"/>
<dbReference type="PANTHER" id="PTHR45080:SF27">
    <property type="entry name" value="NEURAL CELL ADHESION MOLECULE 1-LIKE"/>
    <property type="match status" value="1"/>
</dbReference>
<evidence type="ECO:0000256" key="4">
    <source>
        <dbReference type="SAM" id="Phobius"/>
    </source>
</evidence>
<reference evidence="5" key="1">
    <citation type="submission" date="2020-05" db="UniProtKB">
        <authorList>
            <consortium name="EnsemblMetazoa"/>
        </authorList>
    </citation>
    <scope>IDENTIFICATION</scope>
    <source>
        <strain evidence="5">Aabys</strain>
    </source>
</reference>
<evidence type="ECO:0000313" key="5">
    <source>
        <dbReference type="EnsemblMetazoa" id="MDOA000546-PB"/>
    </source>
</evidence>
<dbReference type="GO" id="GO:0043025">
    <property type="term" value="C:neuronal cell body"/>
    <property type="evidence" value="ECO:0007669"/>
    <property type="project" value="TreeGrafter"/>
</dbReference>
<dbReference type="InterPro" id="IPR036116">
    <property type="entry name" value="FN3_sf"/>
</dbReference>
<feature type="transmembrane region" description="Helical" evidence="4">
    <location>
        <begin position="547"/>
        <end position="569"/>
    </location>
</feature>
<evidence type="ECO:0000256" key="2">
    <source>
        <dbReference type="ARBA" id="ARBA00023319"/>
    </source>
</evidence>
<keyword evidence="4" id="KW-0812">Transmembrane</keyword>
<dbReference type="PROSITE" id="PS50853">
    <property type="entry name" value="FN3"/>
    <property type="match status" value="1"/>
</dbReference>
<accession>A0A1I8M2C2</accession>
<dbReference type="eggNOG" id="KOG3510">
    <property type="taxonomic scope" value="Eukaryota"/>
</dbReference>
<dbReference type="InterPro" id="IPR013098">
    <property type="entry name" value="Ig_I-set"/>
</dbReference>
<evidence type="ECO:0000256" key="3">
    <source>
        <dbReference type="SAM" id="MobiDB-lite"/>
    </source>
</evidence>
<keyword evidence="4" id="KW-1133">Transmembrane helix</keyword>
<dbReference type="InterPro" id="IPR007110">
    <property type="entry name" value="Ig-like_dom"/>
</dbReference>
<protein>
    <submittedName>
        <fullName evidence="5">Uncharacterized protein</fullName>
    </submittedName>
</protein>
<dbReference type="VEuPathDB" id="VectorBase:MDOA000546"/>
<dbReference type="InterPro" id="IPR013783">
    <property type="entry name" value="Ig-like_fold"/>
</dbReference>
<feature type="region of interest" description="Disordered" evidence="3">
    <location>
        <begin position="48"/>
        <end position="93"/>
    </location>
</feature>
<dbReference type="STRING" id="7370.A0A1I8M2C2"/>
<organism evidence="5">
    <name type="scientific">Musca domestica</name>
    <name type="common">House fly</name>
    <dbReference type="NCBI Taxonomy" id="7370"/>
    <lineage>
        <taxon>Eukaryota</taxon>
        <taxon>Metazoa</taxon>
        <taxon>Ecdysozoa</taxon>
        <taxon>Arthropoda</taxon>
        <taxon>Hexapoda</taxon>
        <taxon>Insecta</taxon>
        <taxon>Pterygota</taxon>
        <taxon>Neoptera</taxon>
        <taxon>Endopterygota</taxon>
        <taxon>Diptera</taxon>
        <taxon>Brachycera</taxon>
        <taxon>Muscomorpha</taxon>
        <taxon>Muscoidea</taxon>
        <taxon>Muscidae</taxon>
        <taxon>Musca</taxon>
    </lineage>
</organism>
<dbReference type="GO" id="GO:0007156">
    <property type="term" value="P:homophilic cell adhesion via plasma membrane adhesion molecules"/>
    <property type="evidence" value="ECO:0007669"/>
    <property type="project" value="TreeGrafter"/>
</dbReference>
<sequence length="576" mass="64095">MKAEENEVQIRQTAAKGKIPVFGLQFLQNRELDVATWEQMTNDLTTTTYRSTSTSSSTTTTTTLSTSTRPSTPSKSKSSLSSNPLSLTRNGRSIETNIYSSSAGSTDAENHLIQLTPLAPPTSHFVNDSFIVFCRTLPPPTPTTPTITTTEGNTTSAASATSTTVTTATAAAPANQVQRKIEIKWIDPKGKVRKNTKGRVHIEKQSTALVFEHMSLEDSGNWTCEGSSKEQKERKTFELSVVEKISFDKVEMVQSARDGRDATVYCKVRAEPAPSITWQFNGDPIPAYNGTNLTAKYVPFSDGLVIKDVTQADAGEYTCRAMRVTTDFVDAAQITILLRIQHKPYWFDNSTSLLQYAYIGGVKNISCEAMGEPPPSFAWLHNGQSIRGSNYRIFYGDYSSTLQIHVLNETHLGDYKCKVANPLGTLERVIKLSKGQKPAGPSRFQLKRIFTDGFELDIRSVKYSNVEDNMNTLGYRVEYMSESELKFSAGNWSYAKRKDFLFHRDGRRFVISGLKSNTTYLMRAASRNLAGLSDWSAVKIFATLENLASHTVTFVTHHVIIIFALGYWANSLLRHF</sequence>
<dbReference type="GO" id="GO:0005886">
    <property type="term" value="C:plasma membrane"/>
    <property type="evidence" value="ECO:0007669"/>
    <property type="project" value="TreeGrafter"/>
</dbReference>
<dbReference type="InterPro" id="IPR003598">
    <property type="entry name" value="Ig_sub2"/>
</dbReference>
<dbReference type="PANTHER" id="PTHR45080">
    <property type="entry name" value="CONTACTIN 5"/>
    <property type="match status" value="1"/>
</dbReference>
<dbReference type="InterPro" id="IPR003961">
    <property type="entry name" value="FN3_dom"/>
</dbReference>
<evidence type="ECO:0000256" key="1">
    <source>
        <dbReference type="ARBA" id="ARBA00022737"/>
    </source>
</evidence>
<dbReference type="VEuPathDB" id="VectorBase:MDOMA2_009780"/>
<dbReference type="GO" id="GO:0030424">
    <property type="term" value="C:axon"/>
    <property type="evidence" value="ECO:0007669"/>
    <property type="project" value="TreeGrafter"/>
</dbReference>
<dbReference type="Gene3D" id="2.60.40.10">
    <property type="entry name" value="Immunoglobulins"/>
    <property type="match status" value="4"/>
</dbReference>
<dbReference type="GO" id="GO:0050808">
    <property type="term" value="P:synapse organization"/>
    <property type="evidence" value="ECO:0007669"/>
    <property type="project" value="TreeGrafter"/>
</dbReference>
<dbReference type="SUPFAM" id="SSF48726">
    <property type="entry name" value="Immunoglobulin"/>
    <property type="match status" value="3"/>
</dbReference>
<dbReference type="InterPro" id="IPR050958">
    <property type="entry name" value="Cell_Adh-Cytoskel_Orgn"/>
</dbReference>
<dbReference type="SUPFAM" id="SSF49265">
    <property type="entry name" value="Fibronectin type III"/>
    <property type="match status" value="1"/>
</dbReference>
<dbReference type="EnsemblMetazoa" id="MDOA000546-RB">
    <property type="protein sequence ID" value="MDOA000546-PB"/>
    <property type="gene ID" value="MDOA000546"/>
</dbReference>
<dbReference type="CDD" id="cd00096">
    <property type="entry name" value="Ig"/>
    <property type="match status" value="2"/>
</dbReference>
<name>A0A1I8M2C2_MUSDO</name>
<dbReference type="SMART" id="SM00408">
    <property type="entry name" value="IGc2"/>
    <property type="match status" value="2"/>
</dbReference>
<dbReference type="SMART" id="SM00409">
    <property type="entry name" value="IG"/>
    <property type="match status" value="3"/>
</dbReference>
<proteinExistence type="predicted"/>
<dbReference type="Pfam" id="PF07679">
    <property type="entry name" value="I-set"/>
    <property type="match status" value="3"/>
</dbReference>
<dbReference type="PROSITE" id="PS50835">
    <property type="entry name" value="IG_LIKE"/>
    <property type="match status" value="3"/>
</dbReference>
<dbReference type="CDD" id="cd00063">
    <property type="entry name" value="FN3"/>
    <property type="match status" value="1"/>
</dbReference>
<dbReference type="InterPro" id="IPR036179">
    <property type="entry name" value="Ig-like_dom_sf"/>
</dbReference>
<keyword evidence="1" id="KW-0677">Repeat</keyword>